<dbReference type="EMBL" id="CP140152">
    <property type="protein sequence ID" value="WQH05283.1"/>
    <property type="molecule type" value="Genomic_DNA"/>
</dbReference>
<gene>
    <name evidence="1" type="ORF">SR858_02820</name>
</gene>
<dbReference type="GO" id="GO:0016301">
    <property type="term" value="F:kinase activity"/>
    <property type="evidence" value="ECO:0007669"/>
    <property type="project" value="UniProtKB-KW"/>
</dbReference>
<dbReference type="Gene3D" id="2.40.33.10">
    <property type="entry name" value="PK beta-barrel domain-like"/>
    <property type="match status" value="1"/>
</dbReference>
<evidence type="ECO:0000313" key="1">
    <source>
        <dbReference type="EMBL" id="WQH05283.1"/>
    </source>
</evidence>
<dbReference type="SUPFAM" id="SSF50800">
    <property type="entry name" value="PK beta-barrel domain-like"/>
    <property type="match status" value="1"/>
</dbReference>
<protein>
    <submittedName>
        <fullName evidence="1">Pyruvate kinase</fullName>
    </submittedName>
</protein>
<dbReference type="Proteomes" id="UP001326110">
    <property type="component" value="Chromosome"/>
</dbReference>
<dbReference type="InterPro" id="IPR015806">
    <property type="entry name" value="Pyrv_Knase_insert_dom_sf"/>
</dbReference>
<evidence type="ECO:0000313" key="2">
    <source>
        <dbReference type="Proteomes" id="UP001326110"/>
    </source>
</evidence>
<keyword evidence="1" id="KW-0670">Pyruvate</keyword>
<reference evidence="1 2" key="1">
    <citation type="submission" date="2023-11" db="EMBL/GenBank/DDBJ databases">
        <title>MicrobeMod: A computational toolkit for identifying prokaryotic methylation and restriction-modification with nanopore sequencing.</title>
        <authorList>
            <person name="Crits-Christoph A."/>
            <person name="Kang S.C."/>
            <person name="Lee H."/>
            <person name="Ostrov N."/>
        </authorList>
    </citation>
    <scope>NUCLEOTIDE SEQUENCE [LARGE SCALE GENOMIC DNA]</scope>
    <source>
        <strain evidence="1 2">ATCC 25935</strain>
    </source>
</reference>
<proteinExistence type="predicted"/>
<keyword evidence="2" id="KW-1185">Reference proteome</keyword>
<accession>A0ABZ0Y0M9</accession>
<name>A0ABZ0Y0M9_9BURK</name>
<keyword evidence="1" id="KW-0808">Transferase</keyword>
<organism evidence="1 2">
    <name type="scientific">Duganella zoogloeoides</name>
    <dbReference type="NCBI Taxonomy" id="75659"/>
    <lineage>
        <taxon>Bacteria</taxon>
        <taxon>Pseudomonadati</taxon>
        <taxon>Pseudomonadota</taxon>
        <taxon>Betaproteobacteria</taxon>
        <taxon>Burkholderiales</taxon>
        <taxon>Oxalobacteraceae</taxon>
        <taxon>Telluria group</taxon>
        <taxon>Duganella</taxon>
    </lineage>
</organism>
<dbReference type="RefSeq" id="WP_026637795.1">
    <property type="nucleotide sequence ID" value="NZ_CP140152.1"/>
</dbReference>
<keyword evidence="1" id="KW-0418">Kinase</keyword>
<dbReference type="InterPro" id="IPR011037">
    <property type="entry name" value="Pyrv_Knase-like_insert_dom_sf"/>
</dbReference>
<sequence>MARLGRFADGCATLAAGDAFRLDMDHELLGDERRAPLFCQQVYDTVRPGAQILIDRGRVRLRVISVGPEHAETRVLIGGTVAERHTVHLLRLRSQRRLRPLRLWRLLRQLRMLRQ</sequence>